<name>A0ACC1KW80_9FUNG</name>
<sequence>MRWRSAGALLSLSARGWRLAPAPARIHWPSAARGGSSNWRHFGAQYGPRHTGGGGSGGGGGSSGYAFLVPAGIVGGLAVAVLLKQQSPLHSEAAHPQRAEASMRLQILHAQSRKTTRAMAAAKARVQDEASGQALGTRLVRLVAAEWWLFVGVALTAAGAAVVSLWTPVVTGDLINVIARSVRLVAAMDASVVEALRSPARKLLALFVANGLLTFAHTTLVTILGERIGGRLHAQAMDTLLWHDLAFFDSAQSGGLAARLSSDVAEFQSTFKKLVTQGLKSATLTAG</sequence>
<evidence type="ECO:0000313" key="2">
    <source>
        <dbReference type="Proteomes" id="UP001140087"/>
    </source>
</evidence>
<protein>
    <submittedName>
        <fullName evidence="1">Uncharacterized protein</fullName>
    </submittedName>
</protein>
<evidence type="ECO:0000313" key="1">
    <source>
        <dbReference type="EMBL" id="KAJ2795765.1"/>
    </source>
</evidence>
<feature type="non-terminal residue" evidence="1">
    <location>
        <position position="287"/>
    </location>
</feature>
<accession>A0ACC1KW80</accession>
<gene>
    <name evidence="1" type="ORF">H4R21_004979</name>
</gene>
<keyword evidence="2" id="KW-1185">Reference proteome</keyword>
<reference evidence="1" key="1">
    <citation type="submission" date="2022-07" db="EMBL/GenBank/DDBJ databases">
        <title>Phylogenomic reconstructions and comparative analyses of Kickxellomycotina fungi.</title>
        <authorList>
            <person name="Reynolds N.K."/>
            <person name="Stajich J.E."/>
            <person name="Barry K."/>
            <person name="Grigoriev I.V."/>
            <person name="Crous P."/>
            <person name="Smith M.E."/>
        </authorList>
    </citation>
    <scope>NUCLEOTIDE SEQUENCE</scope>
    <source>
        <strain evidence="1">BCRC 34780</strain>
    </source>
</reference>
<dbReference type="EMBL" id="JANBUN010002065">
    <property type="protein sequence ID" value="KAJ2795765.1"/>
    <property type="molecule type" value="Genomic_DNA"/>
</dbReference>
<proteinExistence type="predicted"/>
<organism evidence="1 2">
    <name type="scientific">Coemansia helicoidea</name>
    <dbReference type="NCBI Taxonomy" id="1286919"/>
    <lineage>
        <taxon>Eukaryota</taxon>
        <taxon>Fungi</taxon>
        <taxon>Fungi incertae sedis</taxon>
        <taxon>Zoopagomycota</taxon>
        <taxon>Kickxellomycotina</taxon>
        <taxon>Kickxellomycetes</taxon>
        <taxon>Kickxellales</taxon>
        <taxon>Kickxellaceae</taxon>
        <taxon>Coemansia</taxon>
    </lineage>
</organism>
<dbReference type="Proteomes" id="UP001140087">
    <property type="component" value="Unassembled WGS sequence"/>
</dbReference>
<comment type="caution">
    <text evidence="1">The sequence shown here is derived from an EMBL/GenBank/DDBJ whole genome shotgun (WGS) entry which is preliminary data.</text>
</comment>